<dbReference type="AlphaFoldDB" id="A0A344TH47"/>
<dbReference type="SUPFAM" id="SSF50939">
    <property type="entry name" value="Sialidases"/>
    <property type="match status" value="1"/>
</dbReference>
<dbReference type="Proteomes" id="UP000251993">
    <property type="component" value="Chromosome"/>
</dbReference>
<dbReference type="Pfam" id="PF13088">
    <property type="entry name" value="BNR_2"/>
    <property type="match status" value="1"/>
</dbReference>
<feature type="chain" id="PRO_5016880524" evidence="1">
    <location>
        <begin position="19"/>
        <end position="349"/>
    </location>
</feature>
<keyword evidence="4" id="KW-1185">Reference proteome</keyword>
<evidence type="ECO:0000313" key="4">
    <source>
        <dbReference type="Proteomes" id="UP000251993"/>
    </source>
</evidence>
<organism evidence="3 4">
    <name type="scientific">Runella rosea</name>
    <dbReference type="NCBI Taxonomy" id="2259595"/>
    <lineage>
        <taxon>Bacteria</taxon>
        <taxon>Pseudomonadati</taxon>
        <taxon>Bacteroidota</taxon>
        <taxon>Cytophagia</taxon>
        <taxon>Cytophagales</taxon>
        <taxon>Spirosomataceae</taxon>
        <taxon>Runella</taxon>
    </lineage>
</organism>
<evidence type="ECO:0000313" key="3">
    <source>
        <dbReference type="EMBL" id="AXE17968.1"/>
    </source>
</evidence>
<feature type="domain" description="Sialidase" evidence="2">
    <location>
        <begin position="161"/>
        <end position="226"/>
    </location>
</feature>
<name>A0A344TH47_9BACT</name>
<sequence length="349" mass="38612">MFKKIVLLFIVTVSLARAQQALFSTKGIQPAVCVGENGSIEMVFGKGNAFYYSFSNDKGRSFSTPELVDSLQGLHLGVSRGPQIASSRQSTVITTIDKAGNIYAYVRNRTTGKWQNHLMVNDVPEIAKEGFNALASDGKGFFWVIWLDLRDDKQNKIFGASSSDGGLTWGKNKLIYRSPDATVCECCQPSILMRDQRVYVMFRNWISGARDMYVTESEDAGKTFLPAVKMGEGTWKLNACPMDGGGMSVDEKGGFTSVWRRENQLFTSKIGGPEQPLGQGRNASIATSAQHTFIVWHDKGQVWISQSAQTQPLNLGAGRYPRVVMVNPRLAFCVWEDKETIKGMMLTGE</sequence>
<keyword evidence="1" id="KW-0732">Signal</keyword>
<feature type="signal peptide" evidence="1">
    <location>
        <begin position="1"/>
        <end position="18"/>
    </location>
</feature>
<evidence type="ECO:0000256" key="1">
    <source>
        <dbReference type="SAM" id="SignalP"/>
    </source>
</evidence>
<evidence type="ECO:0000259" key="2">
    <source>
        <dbReference type="Pfam" id="PF13088"/>
    </source>
</evidence>
<dbReference type="KEGG" id="run:DR864_09585"/>
<dbReference type="CDD" id="cd15482">
    <property type="entry name" value="Sialidase_non-viral"/>
    <property type="match status" value="1"/>
</dbReference>
<accession>A0A344TH47</accession>
<gene>
    <name evidence="3" type="ORF">DR864_09585</name>
</gene>
<dbReference type="OrthoDB" id="847524at2"/>
<dbReference type="InterPro" id="IPR036278">
    <property type="entry name" value="Sialidase_sf"/>
</dbReference>
<dbReference type="RefSeq" id="WP_114066753.1">
    <property type="nucleotide sequence ID" value="NZ_CP030850.1"/>
</dbReference>
<dbReference type="EMBL" id="CP030850">
    <property type="protein sequence ID" value="AXE17968.1"/>
    <property type="molecule type" value="Genomic_DNA"/>
</dbReference>
<reference evidence="3 4" key="1">
    <citation type="submission" date="2018-07" db="EMBL/GenBank/DDBJ databases">
        <title>Genome sequencing of Runella.</title>
        <authorList>
            <person name="Baek M.-G."/>
            <person name="Yi H."/>
        </authorList>
    </citation>
    <scope>NUCLEOTIDE SEQUENCE [LARGE SCALE GENOMIC DNA]</scope>
    <source>
        <strain evidence="3 4">HYN0085</strain>
    </source>
</reference>
<dbReference type="InterPro" id="IPR011040">
    <property type="entry name" value="Sialidase"/>
</dbReference>
<dbReference type="Gene3D" id="2.120.10.10">
    <property type="match status" value="1"/>
</dbReference>
<protein>
    <submittedName>
        <fullName evidence="3">Exo-alpha-sialidase</fullName>
    </submittedName>
</protein>
<proteinExistence type="predicted"/>